<dbReference type="AlphaFoldDB" id="A0A024QD79"/>
<sequence>MGNGLIYIFAFFITAPIVITFIIYVIAYMASNYRLKAFHHAVNWTTWLYIISVIVLTKMIFGVQMVGIVIVLLLIILGAIMFSQWKIQTEIILRKALKIMWRFSFLLFAFLYIGLILIGVIQKIVS</sequence>
<feature type="transmembrane region" description="Helical" evidence="1">
    <location>
        <begin position="6"/>
        <end position="29"/>
    </location>
</feature>
<proteinExistence type="predicted"/>
<evidence type="ECO:0000313" key="3">
    <source>
        <dbReference type="Proteomes" id="UP000028875"/>
    </source>
</evidence>
<dbReference type="eggNOG" id="ENOG503343D">
    <property type="taxonomic scope" value="Bacteria"/>
</dbReference>
<dbReference type="STRING" id="1462526.BN990_02536"/>
<keyword evidence="1" id="KW-1133">Transmembrane helix</keyword>
<evidence type="ECO:0000313" key="2">
    <source>
        <dbReference type="EMBL" id="CDQ40217.1"/>
    </source>
</evidence>
<keyword evidence="3" id="KW-1185">Reference proteome</keyword>
<gene>
    <name evidence="2" type="ORF">BN990_02536</name>
</gene>
<evidence type="ECO:0000256" key="1">
    <source>
        <dbReference type="SAM" id="Phobius"/>
    </source>
</evidence>
<protein>
    <recommendedName>
        <fullName evidence="4">DUF3397 family protein</fullName>
    </recommendedName>
</protein>
<keyword evidence="1" id="KW-0472">Membrane</keyword>
<name>A0A024QD79_9BACI</name>
<dbReference type="RefSeq" id="WP_021291680.1">
    <property type="nucleotide sequence ID" value="NZ_BNER01000004.1"/>
</dbReference>
<comment type="caution">
    <text evidence="2">The sequence shown here is derived from an EMBL/GenBank/DDBJ whole genome shotgun (WGS) entry which is preliminary data.</text>
</comment>
<dbReference type="Proteomes" id="UP000028875">
    <property type="component" value="Unassembled WGS sequence"/>
</dbReference>
<accession>A0A024QD79</accession>
<feature type="transmembrane region" description="Helical" evidence="1">
    <location>
        <begin position="67"/>
        <end position="87"/>
    </location>
</feature>
<feature type="transmembrane region" description="Helical" evidence="1">
    <location>
        <begin position="99"/>
        <end position="121"/>
    </location>
</feature>
<reference evidence="3" key="2">
    <citation type="submission" date="2014-05" db="EMBL/GenBank/DDBJ databases">
        <title>Draft genome sequence of Virgibacillus massiliensis Vm-5.</title>
        <authorList>
            <person name="Khelaifia S."/>
            <person name="Croce O."/>
            <person name="Lagier J.C."/>
            <person name="Raoult D."/>
        </authorList>
    </citation>
    <scope>NUCLEOTIDE SEQUENCE [LARGE SCALE GENOMIC DNA]</scope>
    <source>
        <strain evidence="3">Vm-5</strain>
    </source>
</reference>
<dbReference type="InterPro" id="IPR024515">
    <property type="entry name" value="DUF3397"/>
</dbReference>
<dbReference type="EMBL" id="CCDP010000001">
    <property type="protein sequence ID" value="CDQ40217.1"/>
    <property type="molecule type" value="Genomic_DNA"/>
</dbReference>
<dbReference type="OrthoDB" id="2353183at2"/>
<keyword evidence="1" id="KW-0812">Transmembrane</keyword>
<organism evidence="2 3">
    <name type="scientific">Virgibacillus massiliensis</name>
    <dbReference type="NCBI Taxonomy" id="1462526"/>
    <lineage>
        <taxon>Bacteria</taxon>
        <taxon>Bacillati</taxon>
        <taxon>Bacillota</taxon>
        <taxon>Bacilli</taxon>
        <taxon>Bacillales</taxon>
        <taxon>Bacillaceae</taxon>
        <taxon>Virgibacillus</taxon>
    </lineage>
</organism>
<reference evidence="2 3" key="1">
    <citation type="submission" date="2014-03" db="EMBL/GenBank/DDBJ databases">
        <authorList>
            <person name="Urmite Genomes U."/>
        </authorList>
    </citation>
    <scope>NUCLEOTIDE SEQUENCE [LARGE SCALE GENOMIC DNA]</scope>
    <source>
        <strain evidence="2 3">Vm-5</strain>
    </source>
</reference>
<feature type="transmembrane region" description="Helical" evidence="1">
    <location>
        <begin position="41"/>
        <end position="61"/>
    </location>
</feature>
<dbReference type="Pfam" id="PF11877">
    <property type="entry name" value="DUF3397"/>
    <property type="match status" value="1"/>
</dbReference>
<evidence type="ECO:0008006" key="4">
    <source>
        <dbReference type="Google" id="ProtNLM"/>
    </source>
</evidence>